<protein>
    <submittedName>
        <fullName evidence="1">Uncharacterized protein</fullName>
    </submittedName>
</protein>
<sequence>MVSTHVAINVPILINLIQQKKKISCGCKFNAMSWGWSPQKTKIEVKFHSQEQISIVPSQSTSFNSIQFN</sequence>
<reference evidence="1 2" key="1">
    <citation type="submission" date="2013-10" db="EMBL/GenBank/DDBJ databases">
        <authorList>
            <consortium name="International Citrus Genome Consortium"/>
            <person name="Jenkins J."/>
            <person name="Schmutz J."/>
            <person name="Prochnik S."/>
            <person name="Rokhsar D."/>
            <person name="Gmitter F."/>
            <person name="Ollitrault P."/>
            <person name="Machado M."/>
            <person name="Talon M."/>
            <person name="Wincker P."/>
            <person name="Jaillon O."/>
            <person name="Morgante M."/>
        </authorList>
    </citation>
    <scope>NUCLEOTIDE SEQUENCE</scope>
    <source>
        <strain evidence="2">cv. Clemenules</strain>
    </source>
</reference>
<dbReference type="KEGG" id="cic:CICLE_v10033266mg"/>
<accession>V4VBJ9</accession>
<evidence type="ECO:0000313" key="1">
    <source>
        <dbReference type="EMBL" id="ESR49674.1"/>
    </source>
</evidence>
<name>V4VBJ9_CITCL</name>
<gene>
    <name evidence="1" type="ORF">CICLE_v10033266mg</name>
</gene>
<dbReference type="Proteomes" id="UP000030687">
    <property type="component" value="Unassembled WGS sequence"/>
</dbReference>
<dbReference type="InParanoid" id="V4VBJ9"/>
<dbReference type="EMBL" id="KI536726">
    <property type="protein sequence ID" value="ESR49674.1"/>
    <property type="molecule type" value="Genomic_DNA"/>
</dbReference>
<proteinExistence type="predicted"/>
<dbReference type="AlphaFoldDB" id="V4VBJ9"/>
<evidence type="ECO:0000313" key="2">
    <source>
        <dbReference type="Proteomes" id="UP000030687"/>
    </source>
</evidence>
<organism evidence="1 2">
    <name type="scientific">Citrus clementina</name>
    <name type="common">Clementine</name>
    <name type="synonym">Citrus deliciosa x Citrus sinensis</name>
    <dbReference type="NCBI Taxonomy" id="85681"/>
    <lineage>
        <taxon>Eukaryota</taxon>
        <taxon>Viridiplantae</taxon>
        <taxon>Streptophyta</taxon>
        <taxon>Embryophyta</taxon>
        <taxon>Tracheophyta</taxon>
        <taxon>Spermatophyta</taxon>
        <taxon>Magnoliopsida</taxon>
        <taxon>eudicotyledons</taxon>
        <taxon>Gunneridae</taxon>
        <taxon>Pentapetalae</taxon>
        <taxon>rosids</taxon>
        <taxon>malvids</taxon>
        <taxon>Sapindales</taxon>
        <taxon>Rutaceae</taxon>
        <taxon>Aurantioideae</taxon>
        <taxon>Citrus</taxon>
    </lineage>
</organism>
<dbReference type="Gramene" id="ESR49674">
    <property type="protein sequence ID" value="ESR49674"/>
    <property type="gene ID" value="CICLE_v10033266mg"/>
</dbReference>
<keyword evidence="2" id="KW-1185">Reference proteome</keyword>